<feature type="domain" description="Restriction endonuclease type IV Mrr" evidence="1">
    <location>
        <begin position="383"/>
        <end position="500"/>
    </location>
</feature>
<dbReference type="Pfam" id="PF04471">
    <property type="entry name" value="Mrr_cat"/>
    <property type="match status" value="1"/>
</dbReference>
<comment type="caution">
    <text evidence="2">The sequence shown here is derived from an EMBL/GenBank/DDBJ whole genome shotgun (WGS) entry which is preliminary data.</text>
</comment>
<dbReference type="InterPro" id="IPR007560">
    <property type="entry name" value="Restrct_endonuc_IV_Mrr"/>
</dbReference>
<name>A0A178IDS4_9BACT</name>
<keyword evidence="3" id="KW-1185">Reference proteome</keyword>
<organism evidence="2 3">
    <name type="scientific">Termitidicoccus mucosus</name>
    <dbReference type="NCBI Taxonomy" id="1184151"/>
    <lineage>
        <taxon>Bacteria</taxon>
        <taxon>Pseudomonadati</taxon>
        <taxon>Verrucomicrobiota</taxon>
        <taxon>Opitutia</taxon>
        <taxon>Opitutales</taxon>
        <taxon>Opitutaceae</taxon>
        <taxon>Termitidicoccus</taxon>
    </lineage>
</organism>
<dbReference type="GO" id="GO:0003677">
    <property type="term" value="F:DNA binding"/>
    <property type="evidence" value="ECO:0007669"/>
    <property type="project" value="InterPro"/>
</dbReference>
<dbReference type="Proteomes" id="UP000078486">
    <property type="component" value="Unassembled WGS sequence"/>
</dbReference>
<gene>
    <name evidence="2" type="ORF">AW736_23930</name>
</gene>
<evidence type="ECO:0000313" key="2">
    <source>
        <dbReference type="EMBL" id="OAM87307.1"/>
    </source>
</evidence>
<dbReference type="EMBL" id="LRRQ01000175">
    <property type="protein sequence ID" value="OAM87307.1"/>
    <property type="molecule type" value="Genomic_DNA"/>
</dbReference>
<evidence type="ECO:0000313" key="3">
    <source>
        <dbReference type="Proteomes" id="UP000078486"/>
    </source>
</evidence>
<dbReference type="GO" id="GO:0004519">
    <property type="term" value="F:endonuclease activity"/>
    <property type="evidence" value="ECO:0007669"/>
    <property type="project" value="InterPro"/>
</dbReference>
<proteinExistence type="predicted"/>
<protein>
    <recommendedName>
        <fullName evidence="1">Restriction endonuclease type IV Mrr domain-containing protein</fullName>
    </recommendedName>
</protein>
<dbReference type="GO" id="GO:0009307">
    <property type="term" value="P:DNA restriction-modification system"/>
    <property type="evidence" value="ECO:0007669"/>
    <property type="project" value="InterPro"/>
</dbReference>
<dbReference type="STRING" id="1184151.AW736_23930"/>
<evidence type="ECO:0000259" key="1">
    <source>
        <dbReference type="Pfam" id="PF04471"/>
    </source>
</evidence>
<reference evidence="2 3" key="1">
    <citation type="submission" date="2016-01" db="EMBL/GenBank/DDBJ databases">
        <title>High potential of lignocellulose degradation of a new Verrucomicrobia species.</title>
        <authorList>
            <person name="Wang Y."/>
            <person name="Shi Y."/>
            <person name="Qiu Z."/>
            <person name="Liu S."/>
            <person name="Yang H."/>
        </authorList>
    </citation>
    <scope>NUCLEOTIDE SEQUENCE [LARGE SCALE GENOMIC DNA]</scope>
    <source>
        <strain evidence="2 3">TSB47</strain>
    </source>
</reference>
<accession>A0A178IDS4</accession>
<sequence>MNSIPRSRPSTKQKRDVARIQRYLDLYDRVAATRDSDDPNWRARTLLWIIDIALHNLAAALRSGKRVKWRSPFWAFQYPVEWDWKKWRWNQSELAMRYGELSSRNTQTRKEAMRSLAQISTRESIYTTLQYFTNEVSTFKRGRYQHPMMPEPLAESVRSIRGRNAQVRALEKLFAPFSIGAAEIELPEGIKPRQRIPRKLAKQLAEQTSGMRHLICRLSINGHPVSVRIIFQAFPLTIDELQKRVYFPITIGIALTPDEPVDWNFARPPAWLDPAQWRASHRRKLWTTLSEFLRRGIDDLQPKQNNAVVREIAKTSATLQIEMEACSPDDVQQSASELLETLRQKGFLTKYQVQTAAPVAGSSKEALRRMLSAVENSEDSRAKGTALEKLLTALLKGVPGFEVQKGVRTLTEEIDVKVLNSNPDPRWRDTPIVLVECKNWSGVCGKNEVVLFQAKLENRRGRAKLGFLVSWNGFARTTAHELLRGSRGNTQIALLSAEHIRTAVEHGDILPSFREAVDRADAT</sequence>
<dbReference type="AlphaFoldDB" id="A0A178IDS4"/>